<dbReference type="EMBL" id="JAQIZT010000019">
    <property type="protein sequence ID" value="KAJ6952551.1"/>
    <property type="molecule type" value="Genomic_DNA"/>
</dbReference>
<evidence type="ECO:0000313" key="3">
    <source>
        <dbReference type="Proteomes" id="UP001164929"/>
    </source>
</evidence>
<dbReference type="PANTHER" id="PTHR36002:SF1">
    <property type="entry name" value="PYRD"/>
    <property type="match status" value="1"/>
</dbReference>
<gene>
    <name evidence="2" type="ORF">NC653_041629</name>
</gene>
<keyword evidence="1" id="KW-1133">Transmembrane helix</keyword>
<name>A0AAD6L912_9ROSI</name>
<protein>
    <submittedName>
        <fullName evidence="2">Uncharacterized protein</fullName>
    </submittedName>
</protein>
<keyword evidence="1" id="KW-0472">Membrane</keyword>
<evidence type="ECO:0000313" key="2">
    <source>
        <dbReference type="EMBL" id="KAJ6952551.1"/>
    </source>
</evidence>
<dbReference type="AlphaFoldDB" id="A0AAD6L912"/>
<accession>A0AAD6L912</accession>
<dbReference type="PANTHER" id="PTHR36002">
    <property type="entry name" value="PYRD"/>
    <property type="match status" value="1"/>
</dbReference>
<feature type="transmembrane region" description="Helical" evidence="1">
    <location>
        <begin position="392"/>
        <end position="417"/>
    </location>
</feature>
<organism evidence="2 3">
    <name type="scientific">Populus alba x Populus x berolinensis</name>
    <dbReference type="NCBI Taxonomy" id="444605"/>
    <lineage>
        <taxon>Eukaryota</taxon>
        <taxon>Viridiplantae</taxon>
        <taxon>Streptophyta</taxon>
        <taxon>Embryophyta</taxon>
        <taxon>Tracheophyta</taxon>
        <taxon>Spermatophyta</taxon>
        <taxon>Magnoliopsida</taxon>
        <taxon>eudicotyledons</taxon>
        <taxon>Gunneridae</taxon>
        <taxon>Pentapetalae</taxon>
        <taxon>rosids</taxon>
        <taxon>fabids</taxon>
        <taxon>Malpighiales</taxon>
        <taxon>Salicaceae</taxon>
        <taxon>Saliceae</taxon>
        <taxon>Populus</taxon>
    </lineage>
</organism>
<keyword evidence="1" id="KW-0812">Transmembrane</keyword>
<keyword evidence="3" id="KW-1185">Reference proteome</keyword>
<reference evidence="2" key="1">
    <citation type="journal article" date="2023" name="Mol. Ecol. Resour.">
        <title>Chromosome-level genome assembly of a triploid poplar Populus alba 'Berolinensis'.</title>
        <authorList>
            <person name="Chen S."/>
            <person name="Yu Y."/>
            <person name="Wang X."/>
            <person name="Wang S."/>
            <person name="Zhang T."/>
            <person name="Zhou Y."/>
            <person name="He R."/>
            <person name="Meng N."/>
            <person name="Wang Y."/>
            <person name="Liu W."/>
            <person name="Liu Z."/>
            <person name="Liu J."/>
            <person name="Guo Q."/>
            <person name="Huang H."/>
            <person name="Sederoff R.R."/>
            <person name="Wang G."/>
            <person name="Qu G."/>
            <person name="Chen S."/>
        </authorList>
    </citation>
    <scope>NUCLEOTIDE SEQUENCE</scope>
    <source>
        <strain evidence="2">SC-2020</strain>
    </source>
</reference>
<sequence length="421" mass="46218">MSLACLACHSVESPSRSFRSYSVSSSDNEGRCTAIANCITRKLSHPPPRANSSFASSSSKVTPQPLNPIKLTFPLDEFAFVIILGKSNAKSCSYFISFDLPLLILNFVAKCSVDGFVSFSDFSPQLPLPFWIVVVVDLQLIWPLLICDNSSEHVINKSRDYGDLFLSCGCFQGAPSSLLHCTDLEKPELAAWVNALPLAGHHHVLPLVVDPSPLSLRYTVPGLSSSNSPVSSYFALPALLGWLSPWELHVDFLTCAFYLKDSSFTSIILSSRSRRANQLSLSYTIPGFSSSNSPVSSYFALPPSPFAETTSWVPSPHACIFLLIWSALLGWLSPWELHVDFLTCAFNLKDSSFPSIILSSRSHRANQNDSMGSFSTCLRFPTYLVSTDCSQLLSIFFGVVSSQVFLSINLVFLFVLFPIAC</sequence>
<comment type="caution">
    <text evidence="2">The sequence shown here is derived from an EMBL/GenBank/DDBJ whole genome shotgun (WGS) entry which is preliminary data.</text>
</comment>
<evidence type="ECO:0000256" key="1">
    <source>
        <dbReference type="SAM" id="Phobius"/>
    </source>
</evidence>
<proteinExistence type="predicted"/>
<dbReference type="Proteomes" id="UP001164929">
    <property type="component" value="Chromosome 19"/>
</dbReference>